<dbReference type="AlphaFoldDB" id="A0A3M9NQG1"/>
<dbReference type="Proteomes" id="UP000267223">
    <property type="component" value="Unassembled WGS sequence"/>
</dbReference>
<sequence>MSTIELRNTIIDKIKKIDDEDLLNEVNRLIEIETSDIEIYKFSDEQKAAIEEAEDQINRGEFLTDEEATKDIEEWLKK</sequence>
<dbReference type="RefSeq" id="WP_123118942.1">
    <property type="nucleotide sequence ID" value="NZ_RJJR01000001.1"/>
</dbReference>
<reference evidence="1 2" key="1">
    <citation type="submission" date="2018-11" db="EMBL/GenBank/DDBJ databases">
        <title>Draft genome sequence of Ferruginibacter sp. BO-59.</title>
        <authorList>
            <person name="Im W.T."/>
        </authorList>
    </citation>
    <scope>NUCLEOTIDE SEQUENCE [LARGE SCALE GENOMIC DNA]</scope>
    <source>
        <strain evidence="1 2">BO-59</strain>
    </source>
</reference>
<comment type="caution">
    <text evidence="1">The sequence shown here is derived from an EMBL/GenBank/DDBJ whole genome shotgun (WGS) entry which is preliminary data.</text>
</comment>
<dbReference type="EMBL" id="RJJR01000001">
    <property type="protein sequence ID" value="RNI40052.1"/>
    <property type="molecule type" value="Genomic_DNA"/>
</dbReference>
<accession>A0A3M9NQG1</accession>
<dbReference type="OrthoDB" id="1122787at2"/>
<proteinExistence type="predicted"/>
<keyword evidence="2" id="KW-1185">Reference proteome</keyword>
<evidence type="ECO:0000313" key="2">
    <source>
        <dbReference type="Proteomes" id="UP000267223"/>
    </source>
</evidence>
<protein>
    <submittedName>
        <fullName evidence="1">Uncharacterized protein</fullName>
    </submittedName>
</protein>
<organism evidence="1 2">
    <name type="scientific">Hanamia caeni</name>
    <dbReference type="NCBI Taxonomy" id="2294116"/>
    <lineage>
        <taxon>Bacteria</taxon>
        <taxon>Pseudomonadati</taxon>
        <taxon>Bacteroidota</taxon>
        <taxon>Chitinophagia</taxon>
        <taxon>Chitinophagales</taxon>
        <taxon>Chitinophagaceae</taxon>
        <taxon>Hanamia</taxon>
    </lineage>
</organism>
<evidence type="ECO:0000313" key="1">
    <source>
        <dbReference type="EMBL" id="RNI40052.1"/>
    </source>
</evidence>
<gene>
    <name evidence="1" type="ORF">EFY79_01750</name>
</gene>
<name>A0A3M9NQG1_9BACT</name>